<evidence type="ECO:0000313" key="2">
    <source>
        <dbReference type="EMBL" id="KAJ4019384.1"/>
    </source>
</evidence>
<reference evidence="2" key="1">
    <citation type="submission" date="2022-10" db="EMBL/GenBank/DDBJ databases">
        <title>Fusarium specimens isolated from Avocado Roots.</title>
        <authorList>
            <person name="Stajich J."/>
            <person name="Roper C."/>
            <person name="Heimlech-Rivalta G."/>
        </authorList>
    </citation>
    <scope>NUCLEOTIDE SEQUENCE</scope>
    <source>
        <strain evidence="2">CF00143</strain>
    </source>
</reference>
<protein>
    <submittedName>
        <fullName evidence="2">Uncharacterized protein</fullName>
    </submittedName>
</protein>
<feature type="region of interest" description="Disordered" evidence="1">
    <location>
        <begin position="1"/>
        <end position="55"/>
    </location>
</feature>
<dbReference type="Proteomes" id="UP001152130">
    <property type="component" value="Unassembled WGS sequence"/>
</dbReference>
<organism evidence="2 3">
    <name type="scientific">Fusarium irregulare</name>
    <dbReference type="NCBI Taxonomy" id="2494466"/>
    <lineage>
        <taxon>Eukaryota</taxon>
        <taxon>Fungi</taxon>
        <taxon>Dikarya</taxon>
        <taxon>Ascomycota</taxon>
        <taxon>Pezizomycotina</taxon>
        <taxon>Sordariomycetes</taxon>
        <taxon>Hypocreomycetidae</taxon>
        <taxon>Hypocreales</taxon>
        <taxon>Nectriaceae</taxon>
        <taxon>Fusarium</taxon>
        <taxon>Fusarium incarnatum-equiseti species complex</taxon>
    </lineage>
</organism>
<evidence type="ECO:0000313" key="3">
    <source>
        <dbReference type="Proteomes" id="UP001152130"/>
    </source>
</evidence>
<accession>A0A9W8PVU3</accession>
<sequence>MDANSTNGCPSGENLPKNDGEVPPLSSSPSPPPPAPPLPICVQREPPKRFSDETKSLDDMVREAIADIYSVQKKIRDLVHIPYPKVIDDDWMSKMMDFVNTDHVKQMKEKMRENWCDLGQQDPKFMLPQTMIIKFHDPATFASLREGRQLEVDGWVWV</sequence>
<comment type="caution">
    <text evidence="2">The sequence shown here is derived from an EMBL/GenBank/DDBJ whole genome shotgun (WGS) entry which is preliminary data.</text>
</comment>
<dbReference type="AlphaFoldDB" id="A0A9W8PVU3"/>
<dbReference type="OrthoDB" id="10359497at2759"/>
<feature type="compositionally biased region" description="Basic and acidic residues" evidence="1">
    <location>
        <begin position="45"/>
        <end position="55"/>
    </location>
</feature>
<name>A0A9W8PVU3_9HYPO</name>
<proteinExistence type="predicted"/>
<feature type="compositionally biased region" description="Pro residues" evidence="1">
    <location>
        <begin position="29"/>
        <end position="39"/>
    </location>
</feature>
<keyword evidence="3" id="KW-1185">Reference proteome</keyword>
<evidence type="ECO:0000256" key="1">
    <source>
        <dbReference type="SAM" id="MobiDB-lite"/>
    </source>
</evidence>
<gene>
    <name evidence="2" type="ORF">NW766_003101</name>
</gene>
<dbReference type="EMBL" id="JAPDHF010000004">
    <property type="protein sequence ID" value="KAJ4019384.1"/>
    <property type="molecule type" value="Genomic_DNA"/>
</dbReference>